<feature type="chain" id="PRO_5009950862" evidence="2">
    <location>
        <begin position="21"/>
        <end position="651"/>
    </location>
</feature>
<evidence type="ECO:0000313" key="6">
    <source>
        <dbReference type="Proteomes" id="UP000000314"/>
    </source>
</evidence>
<feature type="domain" description="Protein YTP1-like C-terminal" evidence="4">
    <location>
        <begin position="346"/>
        <end position="647"/>
    </location>
</feature>
<feature type="transmembrane region" description="Helical" evidence="1">
    <location>
        <begin position="323"/>
        <end position="349"/>
    </location>
</feature>
<dbReference type="FunCoup" id="C4R050">
    <property type="interactions" value="22"/>
</dbReference>
<dbReference type="InterPro" id="IPR018825">
    <property type="entry name" value="DUF2427"/>
</dbReference>
<keyword evidence="2" id="KW-0732">Signal</keyword>
<dbReference type="HOGENOM" id="CLU_012543_1_0_1"/>
<sequence>MKLSRLIVPICFCLSRGAIALSAYAHDGSHGGMDMDMDMSRNSVTAETTETATHQLNGSADSETAIPSIEPVPFEGHHHHGLPILDTDLSPAERLYWENYNTTTYFTVESNSRFFLYAHVISMVVTFVFLYPVCLVLNNVKNKWYLPALSVHAIVTVLSLISYSIFIDSVPDLYPNNAYTKMGVVLFVFTVVHFVSAVIYQGSKFFAVLPSTPNDNSHAQFLPLEDLSNKEHNKKHEVNSTSSTLFDYETRDSHSKQFRSQYRDSLNSSFQLDDREANFSIDNSSNGTIHDVPSIPSQDHDSYSYKVDGALQRLFEVPWIARIAVSLGSVASVVFNLLNFGIFFFFLIYFPTGVAVLNCLGMANTVFNLLAHFIKGGVFFSLGLLSLARYCGGFQKLGWAWNYSFINRYEKKDSIWFRFQPRNVMITMEMLESSLILFYGCTNVFMEHLSNPGGEWAAKDLQHVSIAFMYIGCGLCGVITELKLNNWRLIKFQSTVEEINNENEPIDAECFTNVTCGFSPNPFPAFTIFWTGLLMSQHAQASELSTSIHVQWGSLLTYGSLFRIATMLYLMFNKTYKGDLFQPSRPLTELVTSFCLLCGGLVFAESTDPIVLAMAYRGLTGMFTLNVSVGVVALLMAWIMTVFSIKDHLKR</sequence>
<dbReference type="InterPro" id="IPR018827">
    <property type="entry name" value="YTP1_C"/>
</dbReference>
<evidence type="ECO:0000256" key="1">
    <source>
        <dbReference type="SAM" id="Phobius"/>
    </source>
</evidence>
<dbReference type="OrthoDB" id="4005299at2759"/>
<dbReference type="AlphaFoldDB" id="C4R050"/>
<proteinExistence type="predicted"/>
<dbReference type="PANTHER" id="PTHR31685:SF3">
    <property type="entry name" value="INTEGRAL MEMBRANE PROTEIN (AFU_ORTHOLOGUE AFUA_6G12730)"/>
    <property type="match status" value="1"/>
</dbReference>
<evidence type="ECO:0000313" key="5">
    <source>
        <dbReference type="EMBL" id="CAY68874.1"/>
    </source>
</evidence>
<keyword evidence="1" id="KW-0472">Membrane</keyword>
<dbReference type="Pfam" id="PF10355">
    <property type="entry name" value="Ytp1"/>
    <property type="match status" value="1"/>
</dbReference>
<dbReference type="InParanoid" id="C4R050"/>
<dbReference type="STRING" id="644223.C4R050"/>
<feature type="transmembrane region" description="Helical" evidence="1">
    <location>
        <begin position="369"/>
        <end position="388"/>
    </location>
</feature>
<dbReference type="PANTHER" id="PTHR31685">
    <property type="entry name" value="INTEGRAL MEMBRANE PROTEIN (AFU_ORTHOLOGUE AFUA_6G12730)-RELATED"/>
    <property type="match status" value="1"/>
</dbReference>
<feature type="domain" description="DUF2427" evidence="3">
    <location>
        <begin position="99"/>
        <end position="201"/>
    </location>
</feature>
<name>C4R050_KOMPG</name>
<dbReference type="Proteomes" id="UP000000314">
    <property type="component" value="Chromosome 2"/>
</dbReference>
<dbReference type="KEGG" id="ppa:PAS_chr2-1_0262"/>
<evidence type="ECO:0000259" key="3">
    <source>
        <dbReference type="Pfam" id="PF10348"/>
    </source>
</evidence>
<evidence type="ECO:0000259" key="4">
    <source>
        <dbReference type="Pfam" id="PF10355"/>
    </source>
</evidence>
<reference evidence="5 6" key="1">
    <citation type="journal article" date="2009" name="Nat. Biotechnol.">
        <title>Genome sequence of the recombinant protein production host Pichia pastoris.</title>
        <authorList>
            <person name="De Schutter K."/>
            <person name="Lin Y.C."/>
            <person name="Tiels P."/>
            <person name="Van Hecke A."/>
            <person name="Glinka S."/>
            <person name="Weber-Lehmann J."/>
            <person name="Rouze P."/>
            <person name="Van de Peer Y."/>
            <person name="Callewaert N."/>
        </authorList>
    </citation>
    <scope>NUCLEOTIDE SEQUENCE [LARGE SCALE GENOMIC DNA]</scope>
    <source>
        <strain evidence="6">GS115 / ATCC 20864</strain>
    </source>
</reference>
<feature type="transmembrane region" description="Helical" evidence="1">
    <location>
        <begin position="114"/>
        <end position="137"/>
    </location>
</feature>
<dbReference type="eggNOG" id="ENOG502QW3E">
    <property type="taxonomic scope" value="Eukaryota"/>
</dbReference>
<feature type="transmembrane region" description="Helical" evidence="1">
    <location>
        <begin position="178"/>
        <end position="200"/>
    </location>
</feature>
<keyword evidence="1" id="KW-1133">Transmembrane helix</keyword>
<gene>
    <name evidence="5" type="ordered locus">PAS_chr2-1_0262</name>
</gene>
<dbReference type="GeneID" id="8198811"/>
<organism evidence="5 6">
    <name type="scientific">Komagataella phaffii (strain GS115 / ATCC 20864)</name>
    <name type="common">Yeast</name>
    <name type="synonym">Pichia pastoris</name>
    <dbReference type="NCBI Taxonomy" id="644223"/>
    <lineage>
        <taxon>Eukaryota</taxon>
        <taxon>Fungi</taxon>
        <taxon>Dikarya</taxon>
        <taxon>Ascomycota</taxon>
        <taxon>Saccharomycotina</taxon>
        <taxon>Pichiomycetes</taxon>
        <taxon>Pichiales</taxon>
        <taxon>Pichiaceae</taxon>
        <taxon>Komagataella</taxon>
    </lineage>
</organism>
<dbReference type="Pfam" id="PF10348">
    <property type="entry name" value="DUF2427"/>
    <property type="match status" value="1"/>
</dbReference>
<dbReference type="EMBL" id="FN392320">
    <property type="protein sequence ID" value="CAY68874.1"/>
    <property type="molecule type" value="Genomic_DNA"/>
</dbReference>
<feature type="transmembrane region" description="Helical" evidence="1">
    <location>
        <begin position="424"/>
        <end position="446"/>
    </location>
</feature>
<accession>C4R050</accession>
<protein>
    <submittedName>
        <fullName evidence="5">Uncharacterized protein</fullName>
    </submittedName>
</protein>
<feature type="transmembrane region" description="Helical" evidence="1">
    <location>
        <begin position="466"/>
        <end position="484"/>
    </location>
</feature>
<feature type="transmembrane region" description="Helical" evidence="1">
    <location>
        <begin position="623"/>
        <end position="645"/>
    </location>
</feature>
<dbReference type="RefSeq" id="XP_002491154.1">
    <property type="nucleotide sequence ID" value="XM_002491109.1"/>
</dbReference>
<dbReference type="OMA" id="NKGWAWN"/>
<keyword evidence="1" id="KW-0812">Transmembrane</keyword>
<feature type="transmembrane region" description="Helical" evidence="1">
    <location>
        <begin position="144"/>
        <end position="166"/>
    </location>
</feature>
<evidence type="ECO:0000256" key="2">
    <source>
        <dbReference type="SAM" id="SignalP"/>
    </source>
</evidence>
<feature type="signal peptide" evidence="2">
    <location>
        <begin position="1"/>
        <end position="20"/>
    </location>
</feature>
<keyword evidence="6" id="KW-1185">Reference proteome</keyword>